<dbReference type="RefSeq" id="WP_116000400.1">
    <property type="nucleotide sequence ID" value="NZ_QUOV01000001.1"/>
</dbReference>
<protein>
    <submittedName>
        <fullName evidence="3">Uncharacterized protein</fullName>
    </submittedName>
</protein>
<evidence type="ECO:0000256" key="2">
    <source>
        <dbReference type="SAM" id="Phobius"/>
    </source>
</evidence>
<dbReference type="AlphaFoldDB" id="A0A3E0UGK9"/>
<organism evidence="3 4">
    <name type="scientific">Thalassotalea euphylliae</name>
    <dbReference type="NCBI Taxonomy" id="1655234"/>
    <lineage>
        <taxon>Bacteria</taxon>
        <taxon>Pseudomonadati</taxon>
        <taxon>Pseudomonadota</taxon>
        <taxon>Gammaproteobacteria</taxon>
        <taxon>Alteromonadales</taxon>
        <taxon>Colwelliaceae</taxon>
        <taxon>Thalassotalea</taxon>
    </lineage>
</organism>
<gene>
    <name evidence="3" type="ORF">DXX92_10500</name>
</gene>
<keyword evidence="2" id="KW-1133">Transmembrane helix</keyword>
<accession>A0A3E0UGK9</accession>
<sequence length="100" mass="10818">MVKQINTVQSSVKKDSAKPQGQSHATAKRYTQYFLGLCVLFIVSAVSFCPVTQAALANVLTPIISVLKLSSLKFSTEGIAYSVFFGLLVIGLSIRTKYQG</sequence>
<reference evidence="3 4" key="1">
    <citation type="submission" date="2018-08" db="EMBL/GenBank/DDBJ databases">
        <title>Thalassotalea euphylliae genome.</title>
        <authorList>
            <person name="Summers S."/>
            <person name="Rice S.A."/>
            <person name="Freckelton M.L."/>
            <person name="Nedved B.T."/>
            <person name="Hadfield M.G."/>
        </authorList>
    </citation>
    <scope>NUCLEOTIDE SEQUENCE [LARGE SCALE GENOMIC DNA]</scope>
    <source>
        <strain evidence="3 4">H2</strain>
    </source>
</reference>
<evidence type="ECO:0000256" key="1">
    <source>
        <dbReference type="SAM" id="MobiDB-lite"/>
    </source>
</evidence>
<keyword evidence="2" id="KW-0812">Transmembrane</keyword>
<feature type="transmembrane region" description="Helical" evidence="2">
    <location>
        <begin position="33"/>
        <end position="58"/>
    </location>
</feature>
<evidence type="ECO:0000313" key="4">
    <source>
        <dbReference type="Proteomes" id="UP000256999"/>
    </source>
</evidence>
<proteinExistence type="predicted"/>
<feature type="region of interest" description="Disordered" evidence="1">
    <location>
        <begin position="1"/>
        <end position="25"/>
    </location>
</feature>
<feature type="transmembrane region" description="Helical" evidence="2">
    <location>
        <begin position="78"/>
        <end position="94"/>
    </location>
</feature>
<name>A0A3E0UGK9_9GAMM</name>
<dbReference type="EMBL" id="QUOV01000001">
    <property type="protein sequence ID" value="REL35733.1"/>
    <property type="molecule type" value="Genomic_DNA"/>
</dbReference>
<comment type="caution">
    <text evidence="3">The sequence shown here is derived from an EMBL/GenBank/DDBJ whole genome shotgun (WGS) entry which is preliminary data.</text>
</comment>
<feature type="compositionally biased region" description="Polar residues" evidence="1">
    <location>
        <begin position="1"/>
        <end position="11"/>
    </location>
</feature>
<dbReference type="OrthoDB" id="9895058at2"/>
<dbReference type="Proteomes" id="UP000256999">
    <property type="component" value="Unassembled WGS sequence"/>
</dbReference>
<keyword evidence="2" id="KW-0472">Membrane</keyword>
<evidence type="ECO:0000313" key="3">
    <source>
        <dbReference type="EMBL" id="REL35733.1"/>
    </source>
</evidence>